<name>A0A382UZ05_9ZZZZ</name>
<dbReference type="EMBL" id="UINC01147595">
    <property type="protein sequence ID" value="SVD39005.1"/>
    <property type="molecule type" value="Genomic_DNA"/>
</dbReference>
<evidence type="ECO:0000313" key="1">
    <source>
        <dbReference type="EMBL" id="SVD39005.1"/>
    </source>
</evidence>
<organism evidence="1">
    <name type="scientific">marine metagenome</name>
    <dbReference type="NCBI Taxonomy" id="408172"/>
    <lineage>
        <taxon>unclassified sequences</taxon>
        <taxon>metagenomes</taxon>
        <taxon>ecological metagenomes</taxon>
    </lineage>
</organism>
<sequence>MRRLISAVRLNMAVAGGPASSDRPMEDRRQILRWHLTDLRDEVLVDGHPLEATLVTLDDVTVGRQSCRDHAHFGLLAK</sequence>
<reference evidence="1" key="1">
    <citation type="submission" date="2018-05" db="EMBL/GenBank/DDBJ databases">
        <authorList>
            <person name="Lanie J.A."/>
            <person name="Ng W.-L."/>
            <person name="Kazmierczak K.M."/>
            <person name="Andrzejewski T.M."/>
            <person name="Davidsen T.M."/>
            <person name="Wayne K.J."/>
            <person name="Tettelin H."/>
            <person name="Glass J.I."/>
            <person name="Rusch D."/>
            <person name="Podicherti R."/>
            <person name="Tsui H.-C.T."/>
            <person name="Winkler M.E."/>
        </authorList>
    </citation>
    <scope>NUCLEOTIDE SEQUENCE</scope>
</reference>
<gene>
    <name evidence="1" type="ORF">METZ01_LOCUS391859</name>
</gene>
<protein>
    <submittedName>
        <fullName evidence="1">Uncharacterized protein</fullName>
    </submittedName>
</protein>
<dbReference type="AlphaFoldDB" id="A0A382UZ05"/>
<accession>A0A382UZ05</accession>
<proteinExistence type="predicted"/>